<comment type="caution">
    <text evidence="1">The sequence shown here is derived from an EMBL/GenBank/DDBJ whole genome shotgun (WGS) entry which is preliminary data.</text>
</comment>
<accession>A0A919CSK5</accession>
<dbReference type="AlphaFoldDB" id="A0A919CSK5"/>
<sequence length="132" mass="14803">MSDPNAADPAAPKPPHPRMAVKDYALLGRKVAEWAKDPASRPRTVAEFRKQLLDVDPGATIPDRITGVLFVQPTWDTLVVRLPTKELIEESEENMNPTDAIYMVPEFYKNTSLSALELLYSRIGDYTISECK</sequence>
<evidence type="ECO:0000313" key="1">
    <source>
        <dbReference type="EMBL" id="GHD63782.1"/>
    </source>
</evidence>
<reference evidence="1" key="1">
    <citation type="journal article" date="2014" name="Int. J. Syst. Evol. Microbiol.">
        <title>Complete genome sequence of Corynebacterium casei LMG S-19264T (=DSM 44701T), isolated from a smear-ripened cheese.</title>
        <authorList>
            <consortium name="US DOE Joint Genome Institute (JGI-PGF)"/>
            <person name="Walter F."/>
            <person name="Albersmeier A."/>
            <person name="Kalinowski J."/>
            <person name="Ruckert C."/>
        </authorList>
    </citation>
    <scope>NUCLEOTIDE SEQUENCE</scope>
    <source>
        <strain evidence="1">KCTC 42651</strain>
    </source>
</reference>
<dbReference type="Proteomes" id="UP000630353">
    <property type="component" value="Unassembled WGS sequence"/>
</dbReference>
<protein>
    <submittedName>
        <fullName evidence="1">Uncharacterized protein</fullName>
    </submittedName>
</protein>
<gene>
    <name evidence="1" type="ORF">GCM10017083_54620</name>
</gene>
<dbReference type="EMBL" id="BMZS01000017">
    <property type="protein sequence ID" value="GHD63782.1"/>
    <property type="molecule type" value="Genomic_DNA"/>
</dbReference>
<reference evidence="1" key="2">
    <citation type="submission" date="2020-09" db="EMBL/GenBank/DDBJ databases">
        <authorList>
            <person name="Sun Q."/>
            <person name="Kim S."/>
        </authorList>
    </citation>
    <scope>NUCLEOTIDE SEQUENCE</scope>
    <source>
        <strain evidence="1">KCTC 42651</strain>
    </source>
</reference>
<name>A0A919CSK5_9PROT</name>
<evidence type="ECO:0000313" key="2">
    <source>
        <dbReference type="Proteomes" id="UP000630353"/>
    </source>
</evidence>
<keyword evidence="2" id="KW-1185">Reference proteome</keyword>
<proteinExistence type="predicted"/>
<dbReference type="RefSeq" id="WP_189995754.1">
    <property type="nucleotide sequence ID" value="NZ_BMZS01000017.1"/>
</dbReference>
<organism evidence="1 2">
    <name type="scientific">Thalassobaculum fulvum</name>
    <dbReference type="NCBI Taxonomy" id="1633335"/>
    <lineage>
        <taxon>Bacteria</taxon>
        <taxon>Pseudomonadati</taxon>
        <taxon>Pseudomonadota</taxon>
        <taxon>Alphaproteobacteria</taxon>
        <taxon>Rhodospirillales</taxon>
        <taxon>Thalassobaculaceae</taxon>
        <taxon>Thalassobaculum</taxon>
    </lineage>
</organism>